<dbReference type="Proteomes" id="UP000230869">
    <property type="component" value="Unassembled WGS sequence"/>
</dbReference>
<keyword evidence="5" id="KW-0472">Membrane</keyword>
<evidence type="ECO:0000256" key="3">
    <source>
        <dbReference type="ARBA" id="ARBA00022676"/>
    </source>
</evidence>
<dbReference type="GO" id="GO:0005886">
    <property type="term" value="C:plasma membrane"/>
    <property type="evidence" value="ECO:0007669"/>
    <property type="project" value="UniProtKB-SubCell"/>
</dbReference>
<sequence length="240" mass="27035">MKLSFVIHAYNEEKNIGPCLEAILAARAGKDYDIEIIVANNASTDKTGQIAQSFKEVKVADESRKGIVWARQAGFLTSSGGLIANIDADTRLPVGWIEKVLAEFKANPDLVALSGPYIYYDLTSWQNFLTKLFYLLGKTICLLTGQTMLQGGNYVVRRNALEKIGGYDTTIEFYGEDTDIARRISRVGKVKFTFSLPMPTSGRRLATEGFFKIGLRYGLNYFWTTFFKKPFTQKYKDVRN</sequence>
<dbReference type="CDD" id="cd00761">
    <property type="entry name" value="Glyco_tranf_GTA_type"/>
    <property type="match status" value="1"/>
</dbReference>
<evidence type="ECO:0000256" key="5">
    <source>
        <dbReference type="ARBA" id="ARBA00023136"/>
    </source>
</evidence>
<dbReference type="GO" id="GO:0016757">
    <property type="term" value="F:glycosyltransferase activity"/>
    <property type="evidence" value="ECO:0007669"/>
    <property type="project" value="UniProtKB-KW"/>
</dbReference>
<dbReference type="EMBL" id="PCWW01000062">
    <property type="protein sequence ID" value="PIR13002.1"/>
    <property type="molecule type" value="Genomic_DNA"/>
</dbReference>
<protein>
    <submittedName>
        <fullName evidence="7">Glycosyl transferase family 2</fullName>
    </submittedName>
</protein>
<dbReference type="InterPro" id="IPR029044">
    <property type="entry name" value="Nucleotide-diphossugar_trans"/>
</dbReference>
<proteinExistence type="predicted"/>
<evidence type="ECO:0000259" key="6">
    <source>
        <dbReference type="Pfam" id="PF00535"/>
    </source>
</evidence>
<dbReference type="AlphaFoldDB" id="A0A2M6K8B2"/>
<accession>A0A2M6K8B2</accession>
<keyword evidence="4 7" id="KW-0808">Transferase</keyword>
<comment type="subcellular location">
    <subcellularLocation>
        <location evidence="1">Cell membrane</location>
    </subcellularLocation>
</comment>
<evidence type="ECO:0000256" key="2">
    <source>
        <dbReference type="ARBA" id="ARBA00022475"/>
    </source>
</evidence>
<name>A0A2M6K8B2_9BACT</name>
<comment type="caution">
    <text evidence="7">The sequence shown here is derived from an EMBL/GenBank/DDBJ whole genome shotgun (WGS) entry which is preliminary data.</text>
</comment>
<evidence type="ECO:0000313" key="8">
    <source>
        <dbReference type="Proteomes" id="UP000230869"/>
    </source>
</evidence>
<dbReference type="PANTHER" id="PTHR43646:SF2">
    <property type="entry name" value="GLYCOSYLTRANSFERASE 2-LIKE DOMAIN-CONTAINING PROTEIN"/>
    <property type="match status" value="1"/>
</dbReference>
<dbReference type="SUPFAM" id="SSF53448">
    <property type="entry name" value="Nucleotide-diphospho-sugar transferases"/>
    <property type="match status" value="1"/>
</dbReference>
<dbReference type="InterPro" id="IPR001173">
    <property type="entry name" value="Glyco_trans_2-like"/>
</dbReference>
<dbReference type="PANTHER" id="PTHR43646">
    <property type="entry name" value="GLYCOSYLTRANSFERASE"/>
    <property type="match status" value="1"/>
</dbReference>
<dbReference type="Pfam" id="PF00535">
    <property type="entry name" value="Glycos_transf_2"/>
    <property type="match status" value="1"/>
</dbReference>
<evidence type="ECO:0000256" key="1">
    <source>
        <dbReference type="ARBA" id="ARBA00004236"/>
    </source>
</evidence>
<organism evidence="7 8">
    <name type="scientific">Candidatus Falkowbacteria bacterium CG11_big_fil_rev_8_21_14_0_20_39_10</name>
    <dbReference type="NCBI Taxonomy" id="1974570"/>
    <lineage>
        <taxon>Bacteria</taxon>
        <taxon>Candidatus Falkowiibacteriota</taxon>
    </lineage>
</organism>
<keyword evidence="3" id="KW-0328">Glycosyltransferase</keyword>
<gene>
    <name evidence="7" type="ORF">COV49_03500</name>
</gene>
<evidence type="ECO:0000256" key="4">
    <source>
        <dbReference type="ARBA" id="ARBA00022679"/>
    </source>
</evidence>
<reference evidence="7 8" key="1">
    <citation type="submission" date="2017-09" db="EMBL/GenBank/DDBJ databases">
        <title>Depth-based differentiation of microbial function through sediment-hosted aquifers and enrichment of novel symbionts in the deep terrestrial subsurface.</title>
        <authorList>
            <person name="Probst A.J."/>
            <person name="Ladd B."/>
            <person name="Jarett J.K."/>
            <person name="Geller-Mcgrath D.E."/>
            <person name="Sieber C.M."/>
            <person name="Emerson J.B."/>
            <person name="Anantharaman K."/>
            <person name="Thomas B.C."/>
            <person name="Malmstrom R."/>
            <person name="Stieglmeier M."/>
            <person name="Klingl A."/>
            <person name="Woyke T."/>
            <person name="Ryan C.M."/>
            <person name="Banfield J.F."/>
        </authorList>
    </citation>
    <scope>NUCLEOTIDE SEQUENCE [LARGE SCALE GENOMIC DNA]</scope>
    <source>
        <strain evidence="7">CG11_big_fil_rev_8_21_14_0_20_39_10</strain>
    </source>
</reference>
<keyword evidence="2" id="KW-1003">Cell membrane</keyword>
<evidence type="ECO:0000313" key="7">
    <source>
        <dbReference type="EMBL" id="PIR13002.1"/>
    </source>
</evidence>
<dbReference type="Gene3D" id="3.90.550.10">
    <property type="entry name" value="Spore Coat Polysaccharide Biosynthesis Protein SpsA, Chain A"/>
    <property type="match status" value="1"/>
</dbReference>
<feature type="domain" description="Glycosyltransferase 2-like" evidence="6">
    <location>
        <begin position="4"/>
        <end position="165"/>
    </location>
</feature>